<evidence type="ECO:0000313" key="1">
    <source>
        <dbReference type="EMBL" id="KAI3692871.1"/>
    </source>
</evidence>
<reference evidence="1 2" key="2">
    <citation type="journal article" date="2022" name="Mol. Ecol. Resour.">
        <title>The genomes of chicory, endive, great burdock and yacon provide insights into Asteraceae paleo-polyploidization history and plant inulin production.</title>
        <authorList>
            <person name="Fan W."/>
            <person name="Wang S."/>
            <person name="Wang H."/>
            <person name="Wang A."/>
            <person name="Jiang F."/>
            <person name="Liu H."/>
            <person name="Zhao H."/>
            <person name="Xu D."/>
            <person name="Zhang Y."/>
        </authorList>
    </citation>
    <scope>NUCLEOTIDE SEQUENCE [LARGE SCALE GENOMIC DNA]</scope>
    <source>
        <strain evidence="2">cv. Niubang</strain>
    </source>
</reference>
<dbReference type="EMBL" id="CM042057">
    <property type="protein sequence ID" value="KAI3692871.1"/>
    <property type="molecule type" value="Genomic_DNA"/>
</dbReference>
<name>A0ACB8Z593_ARCLA</name>
<reference evidence="2" key="1">
    <citation type="journal article" date="2022" name="Mol. Ecol. Resour.">
        <title>The genomes of chicory, endive, great burdock and yacon provide insights into Asteraceae palaeo-polyploidization history and plant inulin production.</title>
        <authorList>
            <person name="Fan W."/>
            <person name="Wang S."/>
            <person name="Wang H."/>
            <person name="Wang A."/>
            <person name="Jiang F."/>
            <person name="Liu H."/>
            <person name="Zhao H."/>
            <person name="Xu D."/>
            <person name="Zhang Y."/>
        </authorList>
    </citation>
    <scope>NUCLEOTIDE SEQUENCE [LARGE SCALE GENOMIC DNA]</scope>
    <source>
        <strain evidence="2">cv. Niubang</strain>
    </source>
</reference>
<comment type="caution">
    <text evidence="1">The sequence shown here is derived from an EMBL/GenBank/DDBJ whole genome shotgun (WGS) entry which is preliminary data.</text>
</comment>
<evidence type="ECO:0000313" key="2">
    <source>
        <dbReference type="Proteomes" id="UP001055879"/>
    </source>
</evidence>
<keyword evidence="2" id="KW-1185">Reference proteome</keyword>
<organism evidence="1 2">
    <name type="scientific">Arctium lappa</name>
    <name type="common">Greater burdock</name>
    <name type="synonym">Lappa major</name>
    <dbReference type="NCBI Taxonomy" id="4217"/>
    <lineage>
        <taxon>Eukaryota</taxon>
        <taxon>Viridiplantae</taxon>
        <taxon>Streptophyta</taxon>
        <taxon>Embryophyta</taxon>
        <taxon>Tracheophyta</taxon>
        <taxon>Spermatophyta</taxon>
        <taxon>Magnoliopsida</taxon>
        <taxon>eudicotyledons</taxon>
        <taxon>Gunneridae</taxon>
        <taxon>Pentapetalae</taxon>
        <taxon>asterids</taxon>
        <taxon>campanulids</taxon>
        <taxon>Asterales</taxon>
        <taxon>Asteraceae</taxon>
        <taxon>Carduoideae</taxon>
        <taxon>Cardueae</taxon>
        <taxon>Arctiinae</taxon>
        <taxon>Arctium</taxon>
    </lineage>
</organism>
<sequence length="195" mass="21547">MPVPEALLAYANPNSMSVRAYRESMGLPEPVIPTQDLILRREESVRILATEVVQERGVKRKNLERGTGGGRRPRLEASGSQAVRADNSEEIPSTTSENDESEHDETINAGDANDDDNDNDGGDSNQHDQDQGGASIQADDTEQVNVFEQFYEPEDMEIDVDSIIRNVVGDIRSNEGVLVENINDRMSVNVEKEYG</sequence>
<proteinExistence type="predicted"/>
<gene>
    <name evidence="1" type="ORF">L6452_32696</name>
</gene>
<dbReference type="Proteomes" id="UP001055879">
    <property type="component" value="Linkage Group LG11"/>
</dbReference>
<accession>A0ACB8Z593</accession>
<protein>
    <submittedName>
        <fullName evidence="1">Uncharacterized protein</fullName>
    </submittedName>
</protein>